<evidence type="ECO:0000256" key="6">
    <source>
        <dbReference type="ARBA" id="ARBA00023102"/>
    </source>
</evidence>
<dbReference type="InterPro" id="IPR010140">
    <property type="entry name" value="Histidinol_P_phosphatase_HisJ"/>
</dbReference>
<proteinExistence type="inferred from homology"/>
<dbReference type="PANTHER" id="PTHR21039:SF0">
    <property type="entry name" value="HISTIDINOL-PHOSPHATASE"/>
    <property type="match status" value="1"/>
</dbReference>
<reference evidence="11" key="1">
    <citation type="submission" date="2016-11" db="EMBL/GenBank/DDBJ databases">
        <authorList>
            <person name="Varghese N."/>
            <person name="Submissions S."/>
        </authorList>
    </citation>
    <scope>NUCLEOTIDE SEQUENCE [LARGE SCALE GENOMIC DNA]</scope>
    <source>
        <strain evidence="11">DSM 12395</strain>
    </source>
</reference>
<evidence type="ECO:0000256" key="3">
    <source>
        <dbReference type="ARBA" id="ARBA00013085"/>
    </source>
</evidence>
<keyword evidence="11" id="KW-1185">Reference proteome</keyword>
<organism evidence="10 11">
    <name type="scientific">Desulforamulus putei DSM 12395</name>
    <dbReference type="NCBI Taxonomy" id="1121429"/>
    <lineage>
        <taxon>Bacteria</taxon>
        <taxon>Bacillati</taxon>
        <taxon>Bacillota</taxon>
        <taxon>Clostridia</taxon>
        <taxon>Eubacteriales</taxon>
        <taxon>Peptococcaceae</taxon>
        <taxon>Desulforamulus</taxon>
    </lineage>
</organism>
<evidence type="ECO:0000256" key="1">
    <source>
        <dbReference type="ARBA" id="ARBA00004970"/>
    </source>
</evidence>
<dbReference type="GO" id="GO:0005737">
    <property type="term" value="C:cytoplasm"/>
    <property type="evidence" value="ECO:0007669"/>
    <property type="project" value="TreeGrafter"/>
</dbReference>
<dbReference type="InterPro" id="IPR016195">
    <property type="entry name" value="Pol/histidinol_Pase-like"/>
</dbReference>
<evidence type="ECO:0000256" key="5">
    <source>
        <dbReference type="ARBA" id="ARBA00022801"/>
    </source>
</evidence>
<comment type="catalytic activity">
    <reaction evidence="7 8">
        <text>L-histidinol phosphate + H2O = L-histidinol + phosphate</text>
        <dbReference type="Rhea" id="RHEA:14465"/>
        <dbReference type="ChEBI" id="CHEBI:15377"/>
        <dbReference type="ChEBI" id="CHEBI:43474"/>
        <dbReference type="ChEBI" id="CHEBI:57699"/>
        <dbReference type="ChEBI" id="CHEBI:57980"/>
        <dbReference type="EC" id="3.1.3.15"/>
    </reaction>
</comment>
<dbReference type="Gene3D" id="3.20.20.140">
    <property type="entry name" value="Metal-dependent hydrolases"/>
    <property type="match status" value="1"/>
</dbReference>
<evidence type="ECO:0000313" key="11">
    <source>
        <dbReference type="Proteomes" id="UP000184148"/>
    </source>
</evidence>
<dbReference type="OrthoDB" id="9775255at2"/>
<dbReference type="AlphaFoldDB" id="A0A1M4U4I3"/>
<evidence type="ECO:0000313" key="10">
    <source>
        <dbReference type="EMBL" id="SHE51648.1"/>
    </source>
</evidence>
<dbReference type="Pfam" id="PF02811">
    <property type="entry name" value="PHP"/>
    <property type="match status" value="1"/>
</dbReference>
<sequence>MLTDYHIHVEQGPYTVDWLFEFARQAGAAGIDEWGISEHAYRFVETRHIFWNDWVEPRQNQRMEEYLSMIMKARQEGVRVKFGIEMDYFPGKEKEIEEFINRYPFDYVIGSVHWIDEWGIDLSEMKQEWDRRKVEDIWLAYFDRIERLAESRLFDIVGHLDLAKIFKYVPKDREFLAELYARVAKTLAENGTCIEISTAGLRKPVGEIYPHPLLLEACHKQGVPIVISSDAHCPKDVGADFSQAVALARKIGYREIQVFSRRKAEAYPLG</sequence>
<dbReference type="SUPFAM" id="SSF89550">
    <property type="entry name" value="PHP domain-like"/>
    <property type="match status" value="1"/>
</dbReference>
<dbReference type="Proteomes" id="UP000184148">
    <property type="component" value="Unassembled WGS sequence"/>
</dbReference>
<protein>
    <recommendedName>
        <fullName evidence="3 8">Histidinol-phosphatase</fullName>
        <shortName evidence="8">HolPase</shortName>
        <ecNumber evidence="3 8">3.1.3.15</ecNumber>
    </recommendedName>
</protein>
<dbReference type="EMBL" id="FQUY01000002">
    <property type="protein sequence ID" value="SHE51648.1"/>
    <property type="molecule type" value="Genomic_DNA"/>
</dbReference>
<dbReference type="RefSeq" id="WP_073235422.1">
    <property type="nucleotide sequence ID" value="NZ_FQUY01000002.1"/>
</dbReference>
<evidence type="ECO:0000256" key="4">
    <source>
        <dbReference type="ARBA" id="ARBA00022605"/>
    </source>
</evidence>
<dbReference type="NCBIfam" id="TIGR01856">
    <property type="entry name" value="hisJ_fam"/>
    <property type="match status" value="1"/>
</dbReference>
<comment type="similarity">
    <text evidence="2 8">Belongs to the PHP hydrolase family. HisK subfamily.</text>
</comment>
<comment type="pathway">
    <text evidence="1 8">Amino-acid biosynthesis; L-histidine biosynthesis; L-histidine from 5-phospho-alpha-D-ribose 1-diphosphate: step 8/9.</text>
</comment>
<dbReference type="PANTHER" id="PTHR21039">
    <property type="entry name" value="HISTIDINOL PHOSPHATASE-RELATED"/>
    <property type="match status" value="1"/>
</dbReference>
<feature type="domain" description="PHP" evidence="9">
    <location>
        <begin position="4"/>
        <end position="199"/>
    </location>
</feature>
<dbReference type="GO" id="GO:0004401">
    <property type="term" value="F:histidinol-phosphatase activity"/>
    <property type="evidence" value="ECO:0007669"/>
    <property type="project" value="UniProtKB-UniRule"/>
</dbReference>
<dbReference type="CDD" id="cd12110">
    <property type="entry name" value="PHP_HisPPase_Hisj_like"/>
    <property type="match status" value="1"/>
</dbReference>
<dbReference type="GO" id="GO:0000105">
    <property type="term" value="P:L-histidine biosynthetic process"/>
    <property type="evidence" value="ECO:0007669"/>
    <property type="project" value="UniProtKB-UniRule"/>
</dbReference>
<dbReference type="EC" id="3.1.3.15" evidence="3 8"/>
<accession>A0A1M4U4I3</accession>
<keyword evidence="5 8" id="KW-0378">Hydrolase</keyword>
<evidence type="ECO:0000259" key="9">
    <source>
        <dbReference type="Pfam" id="PF02811"/>
    </source>
</evidence>
<gene>
    <name evidence="10" type="ORF">SAMN02745133_00580</name>
</gene>
<dbReference type="InterPro" id="IPR004013">
    <property type="entry name" value="PHP_dom"/>
</dbReference>
<keyword evidence="6 8" id="KW-0368">Histidine biosynthesis</keyword>
<dbReference type="STRING" id="1121429.SAMN02745133_00580"/>
<keyword evidence="4 8" id="KW-0028">Amino-acid biosynthesis</keyword>
<dbReference type="UniPathway" id="UPA00031">
    <property type="reaction ID" value="UER00013"/>
</dbReference>
<evidence type="ECO:0000256" key="2">
    <source>
        <dbReference type="ARBA" id="ARBA00009152"/>
    </source>
</evidence>
<dbReference type="NCBIfam" id="NF005596">
    <property type="entry name" value="PRK07328.1"/>
    <property type="match status" value="1"/>
</dbReference>
<name>A0A1M4U4I3_9FIRM</name>
<evidence type="ECO:0000256" key="8">
    <source>
        <dbReference type="RuleBase" id="RU366003"/>
    </source>
</evidence>
<evidence type="ECO:0000256" key="7">
    <source>
        <dbReference type="ARBA" id="ARBA00049158"/>
    </source>
</evidence>